<comment type="caution">
    <text evidence="2">The sequence shown here is derived from an EMBL/GenBank/DDBJ whole genome shotgun (WGS) entry which is preliminary data.</text>
</comment>
<feature type="region of interest" description="Disordered" evidence="1">
    <location>
        <begin position="97"/>
        <end position="120"/>
    </location>
</feature>
<protein>
    <recommendedName>
        <fullName evidence="4">Secreted protein</fullName>
    </recommendedName>
</protein>
<organism evidence="2 3">
    <name type="scientific">Phyllosticta citriasiana</name>
    <dbReference type="NCBI Taxonomy" id="595635"/>
    <lineage>
        <taxon>Eukaryota</taxon>
        <taxon>Fungi</taxon>
        <taxon>Dikarya</taxon>
        <taxon>Ascomycota</taxon>
        <taxon>Pezizomycotina</taxon>
        <taxon>Dothideomycetes</taxon>
        <taxon>Dothideomycetes incertae sedis</taxon>
        <taxon>Botryosphaeriales</taxon>
        <taxon>Phyllostictaceae</taxon>
        <taxon>Phyllosticta</taxon>
    </lineage>
</organism>
<evidence type="ECO:0008006" key="4">
    <source>
        <dbReference type="Google" id="ProtNLM"/>
    </source>
</evidence>
<gene>
    <name evidence="2" type="ORF">IWZ03DRAFT_142959</name>
</gene>
<name>A0ABR1KVQ7_9PEZI</name>
<proteinExistence type="predicted"/>
<evidence type="ECO:0000313" key="2">
    <source>
        <dbReference type="EMBL" id="KAK7520637.1"/>
    </source>
</evidence>
<keyword evidence="3" id="KW-1185">Reference proteome</keyword>
<dbReference type="EMBL" id="JBBPHU010000003">
    <property type="protein sequence ID" value="KAK7520637.1"/>
    <property type="molecule type" value="Genomic_DNA"/>
</dbReference>
<evidence type="ECO:0000256" key="1">
    <source>
        <dbReference type="SAM" id="MobiDB-lite"/>
    </source>
</evidence>
<sequence length="120" mass="13185">MGQLLRKTFFAVGCTAMSHADIASARSLMQGRRVTPGTDPTTINLQPWHHLPTHQQGRKPRGHQNMFNLQLCCDISIVAAAAAVCRHRATPLLDQAISQTRPLTPKNPQPPLATPSFLRT</sequence>
<dbReference type="Proteomes" id="UP001363622">
    <property type="component" value="Unassembled WGS sequence"/>
</dbReference>
<reference evidence="2 3" key="1">
    <citation type="submission" date="2024-04" db="EMBL/GenBank/DDBJ databases">
        <title>Phyllosticta paracitricarpa is synonymous to the EU quarantine fungus P. citricarpa based on phylogenomic analyses.</title>
        <authorList>
            <consortium name="Lawrence Berkeley National Laboratory"/>
            <person name="Van Ingen-Buijs V.A."/>
            <person name="Van Westerhoven A.C."/>
            <person name="Haridas S."/>
            <person name="Skiadas P."/>
            <person name="Martin F."/>
            <person name="Groenewald J.Z."/>
            <person name="Crous P.W."/>
            <person name="Seidl M.F."/>
        </authorList>
    </citation>
    <scope>NUCLEOTIDE SEQUENCE [LARGE SCALE GENOMIC DNA]</scope>
    <source>
        <strain evidence="2 3">CBS 123371</strain>
    </source>
</reference>
<accession>A0ABR1KVQ7</accession>
<evidence type="ECO:0000313" key="3">
    <source>
        <dbReference type="Proteomes" id="UP001363622"/>
    </source>
</evidence>